<evidence type="ECO:0000256" key="2">
    <source>
        <dbReference type="ARBA" id="ARBA00006472"/>
    </source>
</evidence>
<dbReference type="InterPro" id="IPR001533">
    <property type="entry name" value="Pterin_deHydtase"/>
</dbReference>
<gene>
    <name evidence="6" type="ORF">IW245_005066</name>
</gene>
<dbReference type="Pfam" id="PF01329">
    <property type="entry name" value="Pterin_4a"/>
    <property type="match status" value="1"/>
</dbReference>
<dbReference type="Proteomes" id="UP000622552">
    <property type="component" value="Unassembled WGS sequence"/>
</dbReference>
<evidence type="ECO:0000313" key="7">
    <source>
        <dbReference type="Proteomes" id="UP000622552"/>
    </source>
</evidence>
<dbReference type="Gene3D" id="3.30.1360.20">
    <property type="entry name" value="Transcriptional coactivator/pterin dehydratase"/>
    <property type="match status" value="1"/>
</dbReference>
<name>A0A8J7KY66_9ACTN</name>
<protein>
    <recommendedName>
        <fullName evidence="4">Putative pterin-4-alpha-carbinolamine dehydratase</fullName>
        <ecNumber evidence="3">4.2.1.96</ecNumber>
    </recommendedName>
</protein>
<keyword evidence="7" id="KW-1185">Reference proteome</keyword>
<proteinExistence type="inferred from homology"/>
<evidence type="ECO:0000256" key="4">
    <source>
        <dbReference type="ARBA" id="ARBA00021735"/>
    </source>
</evidence>
<keyword evidence="5" id="KW-0456">Lyase</keyword>
<sequence length="87" mass="9745">MRDALSQLDGWRGDADHIQRSLPLNEAQHADLTERVKVFADALQLRPEIRRADGQTHIRLRSPDGVLTTSEVALAARIDVAYRAVTE</sequence>
<comment type="catalytic activity">
    <reaction evidence="1">
        <text>(4aS,6R)-4a-hydroxy-L-erythro-5,6,7,8-tetrahydrobiopterin = (6R)-L-erythro-6,7-dihydrobiopterin + H2O</text>
        <dbReference type="Rhea" id="RHEA:11920"/>
        <dbReference type="ChEBI" id="CHEBI:15377"/>
        <dbReference type="ChEBI" id="CHEBI:15642"/>
        <dbReference type="ChEBI" id="CHEBI:43120"/>
        <dbReference type="EC" id="4.2.1.96"/>
    </reaction>
</comment>
<accession>A0A8J7KY66</accession>
<dbReference type="SUPFAM" id="SSF55248">
    <property type="entry name" value="PCD-like"/>
    <property type="match status" value="1"/>
</dbReference>
<evidence type="ECO:0000313" key="6">
    <source>
        <dbReference type="EMBL" id="MBG6138872.1"/>
    </source>
</evidence>
<evidence type="ECO:0000256" key="5">
    <source>
        <dbReference type="ARBA" id="ARBA00023239"/>
    </source>
</evidence>
<comment type="caution">
    <text evidence="6">The sequence shown here is derived from an EMBL/GenBank/DDBJ whole genome shotgun (WGS) entry which is preliminary data.</text>
</comment>
<evidence type="ECO:0000256" key="3">
    <source>
        <dbReference type="ARBA" id="ARBA00013252"/>
    </source>
</evidence>
<reference evidence="6" key="1">
    <citation type="submission" date="2020-11" db="EMBL/GenBank/DDBJ databases">
        <title>Sequencing the genomes of 1000 actinobacteria strains.</title>
        <authorList>
            <person name="Klenk H.-P."/>
        </authorList>
    </citation>
    <scope>NUCLEOTIDE SEQUENCE</scope>
    <source>
        <strain evidence="6">DSM 45356</strain>
    </source>
</reference>
<dbReference type="EC" id="4.2.1.96" evidence="3"/>
<evidence type="ECO:0000256" key="1">
    <source>
        <dbReference type="ARBA" id="ARBA00001554"/>
    </source>
</evidence>
<comment type="similarity">
    <text evidence="2">Belongs to the pterin-4-alpha-carbinolamine dehydratase family.</text>
</comment>
<dbReference type="InterPro" id="IPR036428">
    <property type="entry name" value="PCD_sf"/>
</dbReference>
<dbReference type="EMBL" id="JADOUF010000001">
    <property type="protein sequence ID" value="MBG6138872.1"/>
    <property type="molecule type" value="Genomic_DNA"/>
</dbReference>
<dbReference type="GO" id="GO:0008124">
    <property type="term" value="F:4-alpha-hydroxytetrahydrobiopterin dehydratase activity"/>
    <property type="evidence" value="ECO:0007669"/>
    <property type="project" value="UniProtKB-EC"/>
</dbReference>
<dbReference type="GO" id="GO:0006729">
    <property type="term" value="P:tetrahydrobiopterin biosynthetic process"/>
    <property type="evidence" value="ECO:0007669"/>
    <property type="project" value="InterPro"/>
</dbReference>
<organism evidence="6 7">
    <name type="scientific">Longispora fulva</name>
    <dbReference type="NCBI Taxonomy" id="619741"/>
    <lineage>
        <taxon>Bacteria</taxon>
        <taxon>Bacillati</taxon>
        <taxon>Actinomycetota</taxon>
        <taxon>Actinomycetes</taxon>
        <taxon>Micromonosporales</taxon>
        <taxon>Micromonosporaceae</taxon>
        <taxon>Longispora</taxon>
    </lineage>
</organism>
<dbReference type="AlphaFoldDB" id="A0A8J7KY66"/>